<accession>B7ZXS9</accession>
<dbReference type="AlphaFoldDB" id="B7ZXS9"/>
<evidence type="ECO:0000256" key="2">
    <source>
        <dbReference type="SAM" id="Phobius"/>
    </source>
</evidence>
<proteinExistence type="evidence at transcript level"/>
<feature type="region of interest" description="Disordered" evidence="1">
    <location>
        <begin position="141"/>
        <end position="228"/>
    </location>
</feature>
<evidence type="ECO:0000313" key="3">
    <source>
        <dbReference type="EMBL" id="ACL52728.1"/>
    </source>
</evidence>
<name>B7ZXS9_MAIZE</name>
<reference evidence="3" key="1">
    <citation type="journal article" date="2009" name="PLoS Genet.">
        <title>Sequencing, mapping, and analysis of 27,455 maize full-length cDNAs.</title>
        <authorList>
            <person name="Soderlund C."/>
            <person name="Descour A."/>
            <person name="Kudrna D."/>
            <person name="Bomhoff M."/>
            <person name="Boyd L."/>
            <person name="Currie J."/>
            <person name="Angelova A."/>
            <person name="Collura K."/>
            <person name="Wissotski M."/>
            <person name="Ashley E."/>
            <person name="Morrow D."/>
            <person name="Fernandes J."/>
            <person name="Walbot V."/>
            <person name="Yu Y."/>
        </authorList>
    </citation>
    <scope>NUCLEOTIDE SEQUENCE</scope>
    <source>
        <strain evidence="3">B73</strain>
    </source>
</reference>
<keyword evidence="2" id="KW-0812">Transmembrane</keyword>
<organism evidence="3">
    <name type="scientific">Zea mays</name>
    <name type="common">Maize</name>
    <dbReference type="NCBI Taxonomy" id="4577"/>
    <lineage>
        <taxon>Eukaryota</taxon>
        <taxon>Viridiplantae</taxon>
        <taxon>Streptophyta</taxon>
        <taxon>Embryophyta</taxon>
        <taxon>Tracheophyta</taxon>
        <taxon>Spermatophyta</taxon>
        <taxon>Magnoliopsida</taxon>
        <taxon>Liliopsida</taxon>
        <taxon>Poales</taxon>
        <taxon>Poaceae</taxon>
        <taxon>PACMAD clade</taxon>
        <taxon>Panicoideae</taxon>
        <taxon>Andropogonodae</taxon>
        <taxon>Andropogoneae</taxon>
        <taxon>Tripsacinae</taxon>
        <taxon>Zea</taxon>
    </lineage>
</organism>
<feature type="transmembrane region" description="Helical" evidence="2">
    <location>
        <begin position="83"/>
        <end position="103"/>
    </location>
</feature>
<protein>
    <submittedName>
        <fullName evidence="3">Uncharacterized protein</fullName>
    </submittedName>
</protein>
<dbReference type="EMBL" id="BT054121">
    <property type="protein sequence ID" value="ACL52728.1"/>
    <property type="molecule type" value="mRNA"/>
</dbReference>
<feature type="compositionally biased region" description="Basic residues" evidence="1">
    <location>
        <begin position="184"/>
        <end position="195"/>
    </location>
</feature>
<keyword evidence="2" id="KW-1133">Transmembrane helix</keyword>
<evidence type="ECO:0000256" key="1">
    <source>
        <dbReference type="SAM" id="MobiDB-lite"/>
    </source>
</evidence>
<reference evidence="3" key="2">
    <citation type="submission" date="2012-06" db="EMBL/GenBank/DDBJ databases">
        <authorList>
            <person name="Yu Y."/>
            <person name="Currie J."/>
            <person name="Lomeli R."/>
            <person name="Angelova A."/>
            <person name="Collura K."/>
            <person name="Wissotski M."/>
            <person name="Campos D."/>
            <person name="Kudrna D."/>
            <person name="Golser W."/>
            <person name="Ashely E."/>
            <person name="Descour A."/>
            <person name="Fernandes J."/>
            <person name="Soderlund C."/>
            <person name="Walbot V."/>
        </authorList>
    </citation>
    <scope>NUCLEOTIDE SEQUENCE</scope>
    <source>
        <strain evidence="3">B73</strain>
    </source>
</reference>
<keyword evidence="2" id="KW-0472">Membrane</keyword>
<sequence length="426" mass="45830">MEKVARRVAAPDSLLAHLHHPLVRVGVDGRHEGGARRGAVLREQTTGLVAHAAGVAERLGPQRPRAPLRRLLDLAMCAPPDGAALRLRLLAAFLVVGVAIVVVRRGSWRGDHRLLGLLLLLHGRRRVRAGLGDALGVRVGRPGGVHGRRHEDGGRLRPGARGGSGERGRTGALAPCARRYDERRRRRRARRHWRRPNMPSATPTPTPGEGLRGGRRRGGGRGRGAGGAGAAAATAAVLQHRDGAGAAEQQRVLHFVLRQQRAGRQRGALHDGRRAARRRAREHRLVRDGGVVEEPRQPLQLRHVHVNVVARADVCADDVLGVEHIVPRGGEEGASGSVVLRGGSRRGERIAGAADVDDARRQRAPGRRRVQEEHGGGGVLVGEVEEVVDVVEEVAARRLQQALLPHHVLHESAACHLPVSSPETVD</sequence>